<accession>A0ABS0F5A8</accession>
<dbReference type="EMBL" id="JADPKZ010000045">
    <property type="protein sequence ID" value="MBF8378491.1"/>
    <property type="molecule type" value="Genomic_DNA"/>
</dbReference>
<gene>
    <name evidence="1" type="ORF">IW967_11560</name>
</gene>
<name>A0ABS0F5A8_9BACL</name>
<organism evidence="1 2">
    <name type="scientific">Alicyclobacillus mali</name>
    <name type="common">ex Roth et al. 2021</name>
    <dbReference type="NCBI Taxonomy" id="1123961"/>
    <lineage>
        <taxon>Bacteria</taxon>
        <taxon>Bacillati</taxon>
        <taxon>Bacillota</taxon>
        <taxon>Bacilli</taxon>
        <taxon>Bacillales</taxon>
        <taxon>Alicyclobacillaceae</taxon>
        <taxon>Alicyclobacillus</taxon>
    </lineage>
</organism>
<comment type="caution">
    <text evidence="1">The sequence shown here is derived from an EMBL/GenBank/DDBJ whole genome shotgun (WGS) entry which is preliminary data.</text>
</comment>
<dbReference type="RefSeq" id="WP_195867966.1">
    <property type="nucleotide sequence ID" value="NZ_JADPKZ010000045.1"/>
</dbReference>
<sequence>MRLSVRDAEVQVIAEDSAIRVMMQDEHGTVELVVDESTAHKLRDGLNLVLRRGDEPRSGGPLVVS</sequence>
<keyword evidence="2" id="KW-1185">Reference proteome</keyword>
<evidence type="ECO:0000313" key="1">
    <source>
        <dbReference type="EMBL" id="MBF8378491.1"/>
    </source>
</evidence>
<evidence type="ECO:0000313" key="2">
    <source>
        <dbReference type="Proteomes" id="UP000642910"/>
    </source>
</evidence>
<reference evidence="1 2" key="1">
    <citation type="submission" date="2020-11" db="EMBL/GenBank/DDBJ databases">
        <title>Genomic insight of Alicyclobacillus mali FL 18 reveals a new arsenic-resistant strain, with potential in environmental biotechnology.</title>
        <authorList>
            <person name="Fiorentino G."/>
            <person name="Gallo G."/>
            <person name="Aulitto M."/>
        </authorList>
    </citation>
    <scope>NUCLEOTIDE SEQUENCE [LARGE SCALE GENOMIC DNA]</scope>
    <source>
        <strain evidence="1 2">FL 18</strain>
    </source>
</reference>
<dbReference type="Proteomes" id="UP000642910">
    <property type="component" value="Unassembled WGS sequence"/>
</dbReference>
<proteinExistence type="predicted"/>
<protein>
    <submittedName>
        <fullName evidence="1">Uncharacterized protein</fullName>
    </submittedName>
</protein>